<feature type="transmembrane region" description="Helical" evidence="1">
    <location>
        <begin position="363"/>
        <end position="386"/>
    </location>
</feature>
<keyword evidence="1" id="KW-0812">Transmembrane</keyword>
<evidence type="ECO:0000256" key="1">
    <source>
        <dbReference type="SAM" id="Phobius"/>
    </source>
</evidence>
<feature type="transmembrane region" description="Helical" evidence="1">
    <location>
        <begin position="406"/>
        <end position="424"/>
    </location>
</feature>
<protein>
    <submittedName>
        <fullName evidence="2">Gluconate:proton symporter</fullName>
    </submittedName>
</protein>
<evidence type="ECO:0000313" key="2">
    <source>
        <dbReference type="EMBL" id="MPQ35945.1"/>
    </source>
</evidence>
<dbReference type="RefSeq" id="WP_049184785.1">
    <property type="nucleotide sequence ID" value="NZ_CP021790.1"/>
</dbReference>
<dbReference type="EMBL" id="WHJL01000118">
    <property type="protein sequence ID" value="MPQ35945.1"/>
    <property type="molecule type" value="Genomic_DNA"/>
</dbReference>
<feature type="transmembrane region" description="Helical" evidence="1">
    <location>
        <begin position="58"/>
        <end position="78"/>
    </location>
</feature>
<dbReference type="Proteomes" id="UP000466799">
    <property type="component" value="Unassembled WGS sequence"/>
</dbReference>
<sequence length="425" mass="46229">MLNIIIGLLLIATFIGLVVYVMKGGDIMIGFLVMTILWIIIGGIPINQAANEIIADPAMKYGSTIMVIVFGSWFGRVLVDTGIAGDISKQAIKISYRYPILAAIFVCLITAFIFTSAYGVGAVIAIAVILLPILESLGLKKNVAVSAFVMSIGAPMYVNIVIVKQIQLFFPKVVYGPKYLTFGFSAMAVQLVVVILFILLHAKSIHKNEDQSLEKEKEGTKKVNKLTYILPILPVLVNILFKWEPIPGLLLAIILALLLTGKFNHGYKAMLDFVNTTIKKSISDISTLIVMLMFLAMFSAVAVKVTGRFNDVLTAIIPQDPWVLALTIGILSPLALFRGPLMVWGAGSATAAVLAATGFFNQYFAFAMIIIPSVSMAVSACITQSWNLWAVQETKLPVKTFLKTGVPFGWITCILNAILAVLMFK</sequence>
<feature type="transmembrane region" description="Helical" evidence="1">
    <location>
        <begin position="182"/>
        <end position="202"/>
    </location>
</feature>
<dbReference type="AlphaFoldDB" id="A0A843R1A8"/>
<feature type="transmembrane region" description="Helical" evidence="1">
    <location>
        <begin position="247"/>
        <end position="264"/>
    </location>
</feature>
<reference evidence="2 3" key="1">
    <citation type="submission" date="2019-10" db="EMBL/GenBank/DDBJ databases">
        <title>Genome Sequencing and assembly of Lactobacillus fermentum I2, a lactic acid bacteria.</title>
        <authorList>
            <person name="Lopes L.S."/>
            <person name="Persinoti G.F."/>
            <person name="Riano-Pachon D.M."/>
            <person name="Labate C.A."/>
        </authorList>
    </citation>
    <scope>NUCLEOTIDE SEQUENCE [LARGE SCALE GENOMIC DNA]</scope>
    <source>
        <strain evidence="2 3">I2</strain>
    </source>
</reference>
<name>A0A843R1A8_LIMFE</name>
<comment type="caution">
    <text evidence="2">The sequence shown here is derived from an EMBL/GenBank/DDBJ whole genome shotgun (WGS) entry which is preliminary data.</text>
</comment>
<feature type="transmembrane region" description="Helical" evidence="1">
    <location>
        <begin position="285"/>
        <end position="303"/>
    </location>
</feature>
<proteinExistence type="predicted"/>
<feature type="transmembrane region" description="Helical" evidence="1">
    <location>
        <begin position="28"/>
        <end position="46"/>
    </location>
</feature>
<organism evidence="2 3">
    <name type="scientific">Limosilactobacillus fermentum</name>
    <name type="common">Lactobacillus fermentum</name>
    <dbReference type="NCBI Taxonomy" id="1613"/>
    <lineage>
        <taxon>Bacteria</taxon>
        <taxon>Bacillati</taxon>
        <taxon>Bacillota</taxon>
        <taxon>Bacilli</taxon>
        <taxon>Lactobacillales</taxon>
        <taxon>Lactobacillaceae</taxon>
        <taxon>Limosilactobacillus</taxon>
    </lineage>
</organism>
<feature type="transmembrane region" description="Helical" evidence="1">
    <location>
        <begin position="5"/>
        <end position="22"/>
    </location>
</feature>
<keyword evidence="1" id="KW-0472">Membrane</keyword>
<feature type="transmembrane region" description="Helical" evidence="1">
    <location>
        <begin position="143"/>
        <end position="162"/>
    </location>
</feature>
<feature type="transmembrane region" description="Helical" evidence="1">
    <location>
        <begin position="98"/>
        <end position="131"/>
    </location>
</feature>
<keyword evidence="1" id="KW-1133">Transmembrane helix</keyword>
<feature type="transmembrane region" description="Helical" evidence="1">
    <location>
        <begin position="223"/>
        <end position="241"/>
    </location>
</feature>
<feature type="transmembrane region" description="Helical" evidence="1">
    <location>
        <begin position="323"/>
        <end position="356"/>
    </location>
</feature>
<gene>
    <name evidence="2" type="ORF">GC247_08755</name>
</gene>
<accession>A0A843R1A8</accession>
<evidence type="ECO:0000313" key="3">
    <source>
        <dbReference type="Proteomes" id="UP000466799"/>
    </source>
</evidence>